<evidence type="ECO:0000313" key="3">
    <source>
        <dbReference type="EMBL" id="TRM68589.1"/>
    </source>
</evidence>
<feature type="chain" id="PRO_5022023654" evidence="2">
    <location>
        <begin position="20"/>
        <end position="403"/>
    </location>
</feature>
<proteinExistence type="predicted"/>
<name>A0A550CUY5_9AGAR</name>
<dbReference type="Pfam" id="PF13668">
    <property type="entry name" value="Ferritin_2"/>
    <property type="match status" value="1"/>
</dbReference>
<reference evidence="3 4" key="1">
    <citation type="journal article" date="2019" name="New Phytol.">
        <title>Comparative genomics reveals unique wood-decay strategies and fruiting body development in the Schizophyllaceae.</title>
        <authorList>
            <person name="Almasi E."/>
            <person name="Sahu N."/>
            <person name="Krizsan K."/>
            <person name="Balint B."/>
            <person name="Kovacs G.M."/>
            <person name="Kiss B."/>
            <person name="Cseklye J."/>
            <person name="Drula E."/>
            <person name="Henrissat B."/>
            <person name="Nagy I."/>
            <person name="Chovatia M."/>
            <person name="Adam C."/>
            <person name="LaButti K."/>
            <person name="Lipzen A."/>
            <person name="Riley R."/>
            <person name="Grigoriev I.V."/>
            <person name="Nagy L.G."/>
        </authorList>
    </citation>
    <scope>NUCLEOTIDE SEQUENCE [LARGE SCALE GENOMIC DNA]</scope>
    <source>
        <strain evidence="3 4">NL-1724</strain>
    </source>
</reference>
<dbReference type="InterPro" id="IPR052965">
    <property type="entry name" value="Pigment-catalase-like"/>
</dbReference>
<dbReference type="OrthoDB" id="1001765at2759"/>
<sequence>MYSTSFLYALASSAMLASALPTRMIKRSDGDIQVLQFADVLEQLESQFYSAGLAKFQDSDFTAAGFASSQAPIQQLASIQFDEAQHSITLQQALKDSGASPVEGCQFNFDAALTDVATMAATARTVELVGVSAYLGAATLVEDKNILNAAASILTIEARHQTVLNLLGGGTTVPASFDVGLTPSEVLAIAGSFISGCDLGIPANAALTVTNTDTVMPGTLLTFQSDAINGSTDGMFCQMLLGAEPNSIALPMAECVVPADLNGPVAIFITSDDQPLLNSPINRATTQLVAGPTMAFVDSKQEELSLLVKTNNAASGSSSDSVSVESVSTQTVSPEEASSILASATAGAGDSASTAAAAAATVTAGTPSPNGASPDGKLIVNGLSTVADSATATAAAASASASA</sequence>
<feature type="region of interest" description="Disordered" evidence="1">
    <location>
        <begin position="313"/>
        <end position="335"/>
    </location>
</feature>
<dbReference type="AlphaFoldDB" id="A0A550CUY5"/>
<organism evidence="3 4">
    <name type="scientific">Schizophyllum amplum</name>
    <dbReference type="NCBI Taxonomy" id="97359"/>
    <lineage>
        <taxon>Eukaryota</taxon>
        <taxon>Fungi</taxon>
        <taxon>Dikarya</taxon>
        <taxon>Basidiomycota</taxon>
        <taxon>Agaricomycotina</taxon>
        <taxon>Agaricomycetes</taxon>
        <taxon>Agaricomycetidae</taxon>
        <taxon>Agaricales</taxon>
        <taxon>Schizophyllaceae</taxon>
        <taxon>Schizophyllum</taxon>
    </lineage>
</organism>
<feature type="signal peptide" evidence="2">
    <location>
        <begin position="1"/>
        <end position="19"/>
    </location>
</feature>
<comment type="caution">
    <text evidence="3">The sequence shown here is derived from an EMBL/GenBank/DDBJ whole genome shotgun (WGS) entry which is preliminary data.</text>
</comment>
<gene>
    <name evidence="3" type="ORF">BD626DRAFT_395427</name>
</gene>
<protein>
    <submittedName>
        <fullName evidence="3">Ferritin-like domain-containing protein</fullName>
    </submittedName>
</protein>
<dbReference type="Proteomes" id="UP000320762">
    <property type="component" value="Unassembled WGS sequence"/>
</dbReference>
<dbReference type="STRING" id="97359.A0A550CUY5"/>
<evidence type="ECO:0000256" key="2">
    <source>
        <dbReference type="SAM" id="SignalP"/>
    </source>
</evidence>
<feature type="compositionally biased region" description="Low complexity" evidence="1">
    <location>
        <begin position="355"/>
        <end position="366"/>
    </location>
</feature>
<keyword evidence="2" id="KW-0732">Signal</keyword>
<evidence type="ECO:0000256" key="1">
    <source>
        <dbReference type="SAM" id="MobiDB-lite"/>
    </source>
</evidence>
<accession>A0A550CUY5</accession>
<evidence type="ECO:0000313" key="4">
    <source>
        <dbReference type="Proteomes" id="UP000320762"/>
    </source>
</evidence>
<feature type="compositionally biased region" description="Low complexity" evidence="1">
    <location>
        <begin position="315"/>
        <end position="333"/>
    </location>
</feature>
<dbReference type="CDD" id="cd00657">
    <property type="entry name" value="Ferritin_like"/>
    <property type="match status" value="1"/>
</dbReference>
<dbReference type="PANTHER" id="PTHR31694">
    <property type="entry name" value="DESICCATION-LIKE PROTEIN"/>
    <property type="match status" value="1"/>
</dbReference>
<dbReference type="PANTHER" id="PTHR31694:SF26">
    <property type="entry name" value="OS05G0151100 PROTEIN"/>
    <property type="match status" value="1"/>
</dbReference>
<dbReference type="InterPro" id="IPR009078">
    <property type="entry name" value="Ferritin-like_SF"/>
</dbReference>
<dbReference type="EMBL" id="VDMD01000002">
    <property type="protein sequence ID" value="TRM68589.1"/>
    <property type="molecule type" value="Genomic_DNA"/>
</dbReference>
<keyword evidence="4" id="KW-1185">Reference proteome</keyword>
<feature type="region of interest" description="Disordered" evidence="1">
    <location>
        <begin position="355"/>
        <end position="377"/>
    </location>
</feature>
<dbReference type="SUPFAM" id="SSF47240">
    <property type="entry name" value="Ferritin-like"/>
    <property type="match status" value="1"/>
</dbReference>